<feature type="compositionally biased region" description="Polar residues" evidence="1">
    <location>
        <begin position="420"/>
        <end position="437"/>
    </location>
</feature>
<dbReference type="Proteomes" id="UP001222325">
    <property type="component" value="Unassembled WGS sequence"/>
</dbReference>
<feature type="compositionally biased region" description="Low complexity" evidence="1">
    <location>
        <begin position="448"/>
        <end position="463"/>
    </location>
</feature>
<reference evidence="2" key="1">
    <citation type="submission" date="2023-03" db="EMBL/GenBank/DDBJ databases">
        <title>Massive genome expansion in bonnet fungi (Mycena s.s.) driven by repeated elements and novel gene families across ecological guilds.</title>
        <authorList>
            <consortium name="Lawrence Berkeley National Laboratory"/>
            <person name="Harder C.B."/>
            <person name="Miyauchi S."/>
            <person name="Viragh M."/>
            <person name="Kuo A."/>
            <person name="Thoen E."/>
            <person name="Andreopoulos B."/>
            <person name="Lu D."/>
            <person name="Skrede I."/>
            <person name="Drula E."/>
            <person name="Henrissat B."/>
            <person name="Morin E."/>
            <person name="Kohler A."/>
            <person name="Barry K."/>
            <person name="LaButti K."/>
            <person name="Morin E."/>
            <person name="Salamov A."/>
            <person name="Lipzen A."/>
            <person name="Mereny Z."/>
            <person name="Hegedus B."/>
            <person name="Baldrian P."/>
            <person name="Stursova M."/>
            <person name="Weitz H."/>
            <person name="Taylor A."/>
            <person name="Grigoriev I.V."/>
            <person name="Nagy L.G."/>
            <person name="Martin F."/>
            <person name="Kauserud H."/>
        </authorList>
    </citation>
    <scope>NUCLEOTIDE SEQUENCE</scope>
    <source>
        <strain evidence="2">CBHHK173m</strain>
    </source>
</reference>
<gene>
    <name evidence="2" type="ORF">B0H15DRAFT_975624</name>
</gene>
<comment type="caution">
    <text evidence="2">The sequence shown here is derived from an EMBL/GenBank/DDBJ whole genome shotgun (WGS) entry which is preliminary data.</text>
</comment>
<evidence type="ECO:0000256" key="1">
    <source>
        <dbReference type="SAM" id="MobiDB-lite"/>
    </source>
</evidence>
<feature type="compositionally biased region" description="Low complexity" evidence="1">
    <location>
        <begin position="341"/>
        <end position="369"/>
    </location>
</feature>
<sequence>MPVDFATGKHPGWEREVSDDEQEADCNTVLESCVVLQSLRQSREQWMYHIFPKFSGRGRGKLDASPVPPPHTIQSRGRCQIEIGPHIFTETSFFEVRYLLPGSAASSSIYSWQSPYVTDITPALINQVNAAAAANPTLANLLQLAAAGKASPEQLQTLGLLIQSLSVPESPEALSSAANLMSSLAQPYTPPVAASPPAKDFDLVLQYHETQTERWTIPRGPVICEKVADTRIPDLAYDIILTLALQVPKQPESSAGAADANKPTSQVVSMRLKRPPPALWETIWRWVGGEDKLKENRIILDDLKAVAPQYVMRPIKPGPIIAPRAKRKPAQRKPPQVAANPSATSQASGSAAAASSSTSAPGSSGTTQPDAKRRKVTKQPHNEIRCVSCQQADVPLILGGLLKSGTGFCRPPPQYTYPVQSTAPTAHVSASSFTGYTPSQPPPQPPAVVSNEQQNKVNNNNPN</sequence>
<protein>
    <submittedName>
        <fullName evidence="2">Uncharacterized protein</fullName>
    </submittedName>
</protein>
<accession>A0AAD6UHI4</accession>
<feature type="region of interest" description="Disordered" evidence="1">
    <location>
        <begin position="317"/>
        <end position="381"/>
    </location>
</feature>
<feature type="region of interest" description="Disordered" evidence="1">
    <location>
        <begin position="420"/>
        <end position="463"/>
    </location>
</feature>
<evidence type="ECO:0000313" key="2">
    <source>
        <dbReference type="EMBL" id="KAJ7103321.1"/>
    </source>
</evidence>
<keyword evidence="3" id="KW-1185">Reference proteome</keyword>
<organism evidence="2 3">
    <name type="scientific">Mycena belliarum</name>
    <dbReference type="NCBI Taxonomy" id="1033014"/>
    <lineage>
        <taxon>Eukaryota</taxon>
        <taxon>Fungi</taxon>
        <taxon>Dikarya</taxon>
        <taxon>Basidiomycota</taxon>
        <taxon>Agaricomycotina</taxon>
        <taxon>Agaricomycetes</taxon>
        <taxon>Agaricomycetidae</taxon>
        <taxon>Agaricales</taxon>
        <taxon>Marasmiineae</taxon>
        <taxon>Mycenaceae</taxon>
        <taxon>Mycena</taxon>
    </lineage>
</organism>
<evidence type="ECO:0000313" key="3">
    <source>
        <dbReference type="Proteomes" id="UP001222325"/>
    </source>
</evidence>
<feature type="region of interest" description="Disordered" evidence="1">
    <location>
        <begin position="1"/>
        <end position="21"/>
    </location>
</feature>
<dbReference type="EMBL" id="JARJCN010000002">
    <property type="protein sequence ID" value="KAJ7103321.1"/>
    <property type="molecule type" value="Genomic_DNA"/>
</dbReference>
<proteinExistence type="predicted"/>
<name>A0AAD6UHI4_9AGAR</name>
<dbReference type="AlphaFoldDB" id="A0AAD6UHI4"/>